<evidence type="ECO:0000256" key="4">
    <source>
        <dbReference type="SAM" id="Phobius"/>
    </source>
</evidence>
<dbReference type="Proteomes" id="UP000238206">
    <property type="component" value="Unassembled WGS sequence"/>
</dbReference>
<dbReference type="RefSeq" id="WP_105391752.1">
    <property type="nucleotide sequence ID" value="NZ_PUIQ01000025.1"/>
</dbReference>
<keyword evidence="3" id="KW-0732">Signal</keyword>
<comment type="caution">
    <text evidence="6">The sequence shown here is derived from an EMBL/GenBank/DDBJ whole genome shotgun (WGS) entry which is preliminary data.</text>
</comment>
<dbReference type="Pfam" id="PF05860">
    <property type="entry name" value="TPS"/>
    <property type="match status" value="1"/>
</dbReference>
<dbReference type="InterPro" id="IPR024973">
    <property type="entry name" value="ESPR"/>
</dbReference>
<dbReference type="Pfam" id="PF07581">
    <property type="entry name" value="Glug"/>
    <property type="match status" value="2"/>
</dbReference>
<evidence type="ECO:0000256" key="1">
    <source>
        <dbReference type="ARBA" id="ARBA00004613"/>
    </source>
</evidence>
<gene>
    <name evidence="6" type="ORF">C5615_20095</name>
</gene>
<keyword evidence="4" id="KW-1133">Transmembrane helix</keyword>
<dbReference type="InterPro" id="IPR011050">
    <property type="entry name" value="Pectin_lyase_fold/virulence"/>
</dbReference>
<organism evidence="6 7">
    <name type="scientific">Burkholderia cepacia</name>
    <name type="common">Pseudomonas cepacia</name>
    <dbReference type="NCBI Taxonomy" id="292"/>
    <lineage>
        <taxon>Bacteria</taxon>
        <taxon>Pseudomonadati</taxon>
        <taxon>Pseudomonadota</taxon>
        <taxon>Betaproteobacteria</taxon>
        <taxon>Burkholderiales</taxon>
        <taxon>Burkholderiaceae</taxon>
        <taxon>Burkholderia</taxon>
        <taxon>Burkholderia cepacia complex</taxon>
    </lineage>
</organism>
<feature type="transmembrane region" description="Helical" evidence="4">
    <location>
        <begin position="35"/>
        <end position="54"/>
    </location>
</feature>
<reference evidence="6 7" key="1">
    <citation type="submission" date="2018-02" db="EMBL/GenBank/DDBJ databases">
        <title>Draft genome sequencing of Burkholderia cepacia Y14-15.</title>
        <authorList>
            <person name="Zheng B.-X."/>
        </authorList>
    </citation>
    <scope>NUCLEOTIDE SEQUENCE [LARGE SCALE GENOMIC DNA]</scope>
    <source>
        <strain evidence="6 7">Y14-15</strain>
    </source>
</reference>
<keyword evidence="4" id="KW-0472">Membrane</keyword>
<dbReference type="AlphaFoldDB" id="A0A2S8IND6"/>
<evidence type="ECO:0000256" key="2">
    <source>
        <dbReference type="ARBA" id="ARBA00022525"/>
    </source>
</evidence>
<accession>A0A2S8IND6</accession>
<protein>
    <submittedName>
        <fullName evidence="6">Filamentous hemagglutinin</fullName>
    </submittedName>
</protein>
<dbReference type="PANTHER" id="PTHR12338">
    <property type="entry name" value="AUTOTRANSPORTER"/>
    <property type="match status" value="1"/>
</dbReference>
<comment type="subcellular location">
    <subcellularLocation>
        <location evidence="1">Secreted</location>
    </subcellularLocation>
</comment>
<evidence type="ECO:0000256" key="3">
    <source>
        <dbReference type="ARBA" id="ARBA00022729"/>
    </source>
</evidence>
<dbReference type="InterPro" id="IPR008638">
    <property type="entry name" value="FhaB/CdiA-like_TPS"/>
</dbReference>
<name>A0A2S8IND6_BURCE</name>
<evidence type="ECO:0000259" key="5">
    <source>
        <dbReference type="SMART" id="SM00912"/>
    </source>
</evidence>
<dbReference type="InterPro" id="IPR050909">
    <property type="entry name" value="Bact_Autotransporter_VF"/>
</dbReference>
<dbReference type="PANTHER" id="PTHR12338:SF8">
    <property type="entry name" value="HEME_HEMOPEXIN-BINDING PROTEIN"/>
    <property type="match status" value="1"/>
</dbReference>
<dbReference type="InterPro" id="IPR011493">
    <property type="entry name" value="GLUG"/>
</dbReference>
<dbReference type="EMBL" id="PUIQ01000025">
    <property type="protein sequence ID" value="PQP16290.1"/>
    <property type="molecule type" value="Genomic_DNA"/>
</dbReference>
<dbReference type="Pfam" id="PF13018">
    <property type="entry name" value="ESPR"/>
    <property type="match status" value="1"/>
</dbReference>
<dbReference type="SUPFAM" id="SSF51126">
    <property type="entry name" value="Pectin lyase-like"/>
    <property type="match status" value="1"/>
</dbReference>
<dbReference type="GO" id="GO:0005576">
    <property type="term" value="C:extracellular region"/>
    <property type="evidence" value="ECO:0007669"/>
    <property type="project" value="UniProtKB-SubCell"/>
</dbReference>
<dbReference type="InterPro" id="IPR012334">
    <property type="entry name" value="Pectin_lyas_fold"/>
</dbReference>
<evidence type="ECO:0000313" key="6">
    <source>
        <dbReference type="EMBL" id="PQP16290.1"/>
    </source>
</evidence>
<dbReference type="Gene3D" id="2.160.20.10">
    <property type="entry name" value="Single-stranded right-handed beta-helix, Pectin lyase-like"/>
    <property type="match status" value="1"/>
</dbReference>
<keyword evidence="2" id="KW-0964">Secreted</keyword>
<keyword evidence="4" id="KW-0812">Transmembrane</keyword>
<proteinExistence type="predicted"/>
<dbReference type="SMART" id="SM00912">
    <property type="entry name" value="Haemagg_act"/>
    <property type="match status" value="1"/>
</dbReference>
<sequence>MNKAYSLVWNEAQGGWCAVGETARRRGKSGSGKRLLAASVSLLGLAAASGAYALPTGGVIAGGQADISTSADNKTMSINQHSDKLITNWQDFSVGGGERVSFQQPTSQSIALNRVIGANGSQIHGQIDANGRVFLVNPNGVMFGAGAQVNVGGLVASTQNLTDADFLAGRYRFAGTSGQAVENAGTIAATEGGSVALLGARVSNTGVIRAQMGRVALGAGNAFNVNFDGNGLLNLQVESGAVDAQANNGGLLKADGGEVLMTARAAGDLLGSVVKNSGTIEAQGLSSRGGKITLDGGQVHVAGKLDASARDASTAGGTVTTRGEQVVVSRDVQVDTRALSGKAGLWTIEAANAGVGTAAQPGKRGLVIGGGLNGNTGSGGNGGTGGNAGGAIDGETLARSLGTTNVALTNTSGDLTVGDAVTWTSDNTLALTSKKGSVDLKQSLKASGANAGVTMNAAQQVRIGNKVALTGENASLALNSGSGHTLTNDDAVVTLSGRNASFSANGEGYQVIHDLAGLRGVDGNMKGRYVLGNAIDGKGAQFRSLGGNSQSFTGVFDGLGNTIGNLSISNPGVATVGLFASNWGRIANLTLNKITARGAAAPTDIVSVGTLVGYNMGDITNVKAKDVVVTGSGRVILGGLVGSNYSGRIDRASVSGRVEGGKEAQYVGGLVGESRTVLWPNLGDATISNSRADVQVRSESAGSTGGLVGINRGVISASTAAGSVTALASGARVGGLVGFNEGGEKAGRISASLSSASVRGGHDATAGGLVGYNAASIEASDAMGDVTVGNNANAGGLVGYNTASIDASNATGDVTVGDNGRAGGLVGENIGKIAASTAGGNVVAGRSAMVGGLVGVNRATILASTANGSVRAGNAAVAGGLVGLNEATINASTANGNVTTGTDSQLGGLVGLSGYAAKIIASNAHGKVDGRGNAKAGGLVGTNLGKVDGSSADGAVKVGANGQAGGLVGENHGTVAASSAAGNVLAGDTGIAGGLVGMNFGKVASASASGSVTVDGTLGKAGGLVGFNMMGSSVSSSSASGDVVAGDNSYVGGLVGQNFMDASIDASDASGSVKGGDVSRVGGLVGENDGTIKASSSSGEVSGGRYAWLGGVAGGNFGNVNNSSSSSRIAYRAGYDQIYGGLVGLNVGAMRGNSVSGSAAAVPLAGLNYGSIRD</sequence>
<feature type="domain" description="Filamentous haemagglutinin FhaB/tRNA nuclease CdiA-like TPS" evidence="5">
    <location>
        <begin position="51"/>
        <end position="165"/>
    </location>
</feature>
<dbReference type="Gene3D" id="2.160.20.110">
    <property type="match status" value="3"/>
</dbReference>
<evidence type="ECO:0000313" key="7">
    <source>
        <dbReference type="Proteomes" id="UP000238206"/>
    </source>
</evidence>
<dbReference type="NCBIfam" id="TIGR01901">
    <property type="entry name" value="adhes_NPXG"/>
    <property type="match status" value="1"/>
</dbReference>